<keyword evidence="9" id="KW-0503">Monooxygenase</keyword>
<evidence type="ECO:0000256" key="3">
    <source>
        <dbReference type="ARBA" id="ARBA00022525"/>
    </source>
</evidence>
<organism evidence="18 19">
    <name type="scientific">Schizothecium vesticola</name>
    <dbReference type="NCBI Taxonomy" id="314040"/>
    <lineage>
        <taxon>Eukaryota</taxon>
        <taxon>Fungi</taxon>
        <taxon>Dikarya</taxon>
        <taxon>Ascomycota</taxon>
        <taxon>Pezizomycotina</taxon>
        <taxon>Sordariomycetes</taxon>
        <taxon>Sordariomycetidae</taxon>
        <taxon>Sordariales</taxon>
        <taxon>Schizotheciaceae</taxon>
        <taxon>Schizothecium</taxon>
    </lineage>
</organism>
<accession>A0AA40EIW5</accession>
<evidence type="ECO:0000256" key="15">
    <source>
        <dbReference type="ARBA" id="ARBA00047174"/>
    </source>
</evidence>
<dbReference type="GO" id="GO:0005576">
    <property type="term" value="C:extracellular region"/>
    <property type="evidence" value="ECO:0007669"/>
    <property type="project" value="UniProtKB-SubCell"/>
</dbReference>
<reference evidence="18" key="1">
    <citation type="submission" date="2023-06" db="EMBL/GenBank/DDBJ databases">
        <title>Genome-scale phylogeny and comparative genomics of the fungal order Sordariales.</title>
        <authorList>
            <consortium name="Lawrence Berkeley National Laboratory"/>
            <person name="Hensen N."/>
            <person name="Bonometti L."/>
            <person name="Westerberg I."/>
            <person name="Brannstrom I.O."/>
            <person name="Guillou S."/>
            <person name="Cros-Aarteil S."/>
            <person name="Calhoun S."/>
            <person name="Haridas S."/>
            <person name="Kuo A."/>
            <person name="Mondo S."/>
            <person name="Pangilinan J."/>
            <person name="Riley R."/>
            <person name="LaButti K."/>
            <person name="Andreopoulos B."/>
            <person name="Lipzen A."/>
            <person name="Chen C."/>
            <person name="Yanf M."/>
            <person name="Daum C."/>
            <person name="Ng V."/>
            <person name="Clum A."/>
            <person name="Steindorff A."/>
            <person name="Ohm R."/>
            <person name="Martin F."/>
            <person name="Silar P."/>
            <person name="Natvig D."/>
            <person name="Lalanne C."/>
            <person name="Gautier V."/>
            <person name="Ament-velasquez S.L."/>
            <person name="Kruys A."/>
            <person name="Hutchinson M.I."/>
            <person name="Powell A.J."/>
            <person name="Barry K."/>
            <person name="Miller A.N."/>
            <person name="Grigoriev I.V."/>
            <person name="Debuchy R."/>
            <person name="Gladieux P."/>
            <person name="Thoren M.H."/>
            <person name="Johannesson H."/>
        </authorList>
    </citation>
    <scope>NUCLEOTIDE SEQUENCE</scope>
    <source>
        <strain evidence="18">SMH3187-1</strain>
    </source>
</reference>
<dbReference type="EMBL" id="JAUKUD010000006">
    <property type="protein sequence ID" value="KAK0740149.1"/>
    <property type="molecule type" value="Genomic_DNA"/>
</dbReference>
<dbReference type="GO" id="GO:0004497">
    <property type="term" value="F:monooxygenase activity"/>
    <property type="evidence" value="ECO:0007669"/>
    <property type="project" value="UniProtKB-KW"/>
</dbReference>
<dbReference type="GO" id="GO:0046872">
    <property type="term" value="F:metal ion binding"/>
    <property type="evidence" value="ECO:0007669"/>
    <property type="project" value="UniProtKB-KW"/>
</dbReference>
<evidence type="ECO:0000256" key="12">
    <source>
        <dbReference type="ARBA" id="ARBA00023326"/>
    </source>
</evidence>
<dbReference type="PANTHER" id="PTHR33353">
    <property type="entry name" value="PUTATIVE (AFU_ORTHOLOGUE AFUA_1G12560)-RELATED"/>
    <property type="match status" value="1"/>
</dbReference>
<keyword evidence="5 16" id="KW-0732">Signal</keyword>
<gene>
    <name evidence="18" type="ORF">B0T18DRAFT_393030</name>
</gene>
<keyword evidence="11" id="KW-0119">Carbohydrate metabolism</keyword>
<evidence type="ECO:0000256" key="9">
    <source>
        <dbReference type="ARBA" id="ARBA00023033"/>
    </source>
</evidence>
<evidence type="ECO:0000313" key="18">
    <source>
        <dbReference type="EMBL" id="KAK0740149.1"/>
    </source>
</evidence>
<dbReference type="GO" id="GO:0016787">
    <property type="term" value="F:hydrolase activity"/>
    <property type="evidence" value="ECO:0007669"/>
    <property type="project" value="UniProtKB-KW"/>
</dbReference>
<keyword evidence="12" id="KW-0624">Polysaccharide degradation</keyword>
<keyword evidence="4" id="KW-0479">Metal-binding</keyword>
<evidence type="ECO:0000256" key="11">
    <source>
        <dbReference type="ARBA" id="ARBA00023277"/>
    </source>
</evidence>
<feature type="chain" id="PRO_5041309158" description="lytic cellulose monooxygenase (C4-dehydrogenating)" evidence="16">
    <location>
        <begin position="20"/>
        <end position="235"/>
    </location>
</feature>
<evidence type="ECO:0000256" key="2">
    <source>
        <dbReference type="ARBA" id="ARBA00004613"/>
    </source>
</evidence>
<comment type="cofactor">
    <cofactor evidence="1">
        <name>Cu(2+)</name>
        <dbReference type="ChEBI" id="CHEBI:29036"/>
    </cofactor>
</comment>
<evidence type="ECO:0000256" key="14">
    <source>
        <dbReference type="ARBA" id="ARBA00045077"/>
    </source>
</evidence>
<keyword evidence="3" id="KW-0964">Secreted</keyword>
<dbReference type="CDD" id="cd21175">
    <property type="entry name" value="LPMO_AA9"/>
    <property type="match status" value="1"/>
</dbReference>
<proteinExistence type="inferred from homology"/>
<dbReference type="InterPro" id="IPR049892">
    <property type="entry name" value="AA9"/>
</dbReference>
<comment type="subcellular location">
    <subcellularLocation>
        <location evidence="2">Secreted</location>
    </subcellularLocation>
</comment>
<feature type="domain" description="Auxiliary Activity family 9 catalytic" evidence="17">
    <location>
        <begin position="48"/>
        <end position="203"/>
    </location>
</feature>
<feature type="signal peptide" evidence="16">
    <location>
        <begin position="1"/>
        <end position="19"/>
    </location>
</feature>
<keyword evidence="18" id="KW-0378">Hydrolase</keyword>
<dbReference type="AlphaFoldDB" id="A0AA40EIW5"/>
<comment type="catalytic activity">
    <reaction evidence="14">
        <text>[(1-&gt;4)-beta-D-glucosyl]n+m + reduced acceptor + O2 = 4-dehydro-beta-D-glucosyl-[(1-&gt;4)-beta-D-glucosyl]n-1 + [(1-&gt;4)-beta-D-glucosyl]m + acceptor + H2O.</text>
        <dbReference type="EC" id="1.14.99.56"/>
    </reaction>
</comment>
<evidence type="ECO:0000256" key="7">
    <source>
        <dbReference type="ARBA" id="ARBA00023002"/>
    </source>
</evidence>
<keyword evidence="8" id="KW-0186">Copper</keyword>
<dbReference type="Pfam" id="PF03443">
    <property type="entry name" value="AA9"/>
    <property type="match status" value="1"/>
</dbReference>
<evidence type="ECO:0000256" key="10">
    <source>
        <dbReference type="ARBA" id="ARBA00023157"/>
    </source>
</evidence>
<evidence type="ECO:0000256" key="5">
    <source>
        <dbReference type="ARBA" id="ARBA00022729"/>
    </source>
</evidence>
<dbReference type="InterPro" id="IPR005103">
    <property type="entry name" value="AA9_LPMO"/>
</dbReference>
<comment type="caution">
    <text evidence="18">The sequence shown here is derived from an EMBL/GenBank/DDBJ whole genome shotgun (WGS) entry which is preliminary data.</text>
</comment>
<dbReference type="EC" id="1.14.99.56" evidence="15"/>
<dbReference type="Proteomes" id="UP001172155">
    <property type="component" value="Unassembled WGS sequence"/>
</dbReference>
<keyword evidence="10" id="KW-1015">Disulfide bond</keyword>
<dbReference type="PANTHER" id="PTHR33353:SF10">
    <property type="entry name" value="ENDO-BETA-1,4-GLUCANASE D"/>
    <property type="match status" value="1"/>
</dbReference>
<evidence type="ECO:0000256" key="4">
    <source>
        <dbReference type="ARBA" id="ARBA00022723"/>
    </source>
</evidence>
<evidence type="ECO:0000256" key="8">
    <source>
        <dbReference type="ARBA" id="ARBA00023008"/>
    </source>
</evidence>
<evidence type="ECO:0000256" key="1">
    <source>
        <dbReference type="ARBA" id="ARBA00001973"/>
    </source>
</evidence>
<evidence type="ECO:0000256" key="16">
    <source>
        <dbReference type="SAM" id="SignalP"/>
    </source>
</evidence>
<evidence type="ECO:0000256" key="6">
    <source>
        <dbReference type="ARBA" id="ARBA00023001"/>
    </source>
</evidence>
<sequence>MLPQTTTTLLLTTLPLASAHGFVQYITPLPPNPSPTVHLGYDPGFRFSSPAPRVAGWYADNPDIGFVPPSSFAHPDIICHKSAVPGATHIPVRAGTNLTLQWLTWPESHVGPVMDYLAACPGGDCSVVEKTGLRFTKIAQAGLKEGVTGGTNWLHAWRVDDLIRRDNFTWTVTVPEGLKAGAYVLRHEILALHSAWEKGGAQACTYLIPDGPGRYILPTGSSRSSRNPCSFLKLW</sequence>
<dbReference type="GO" id="GO:0030245">
    <property type="term" value="P:cellulose catabolic process"/>
    <property type="evidence" value="ECO:0007669"/>
    <property type="project" value="UniProtKB-KW"/>
</dbReference>
<evidence type="ECO:0000259" key="17">
    <source>
        <dbReference type="Pfam" id="PF03443"/>
    </source>
</evidence>
<evidence type="ECO:0000256" key="13">
    <source>
        <dbReference type="ARBA" id="ARBA00044502"/>
    </source>
</evidence>
<keyword evidence="6" id="KW-0136">Cellulose degradation</keyword>
<protein>
    <recommendedName>
        <fullName evidence="15">lytic cellulose monooxygenase (C4-dehydrogenating)</fullName>
        <ecNumber evidence="15">1.14.99.56</ecNumber>
    </recommendedName>
</protein>
<keyword evidence="19" id="KW-1185">Reference proteome</keyword>
<name>A0AA40EIW5_9PEZI</name>
<dbReference type="Gene3D" id="2.70.50.70">
    <property type="match status" value="1"/>
</dbReference>
<comment type="similarity">
    <text evidence="13">Belongs to the polysaccharide monooxygenase AA9 family.</text>
</comment>
<keyword evidence="7" id="KW-0560">Oxidoreductase</keyword>
<evidence type="ECO:0000313" key="19">
    <source>
        <dbReference type="Proteomes" id="UP001172155"/>
    </source>
</evidence>